<dbReference type="OrthoDB" id="8585081at2"/>
<dbReference type="InterPro" id="IPR023214">
    <property type="entry name" value="HAD_sf"/>
</dbReference>
<comment type="catalytic activity">
    <reaction evidence="3">
        <text>an (S)-2-haloacid + H2O = a (2R)-2-hydroxycarboxylate + a halide anion + H(+)</text>
        <dbReference type="Rhea" id="RHEA:11192"/>
        <dbReference type="ChEBI" id="CHEBI:15377"/>
        <dbReference type="ChEBI" id="CHEBI:15378"/>
        <dbReference type="ChEBI" id="CHEBI:16042"/>
        <dbReference type="ChEBI" id="CHEBI:58314"/>
        <dbReference type="ChEBI" id="CHEBI:137405"/>
        <dbReference type="EC" id="3.8.1.2"/>
    </reaction>
</comment>
<dbReference type="InterPro" id="IPR006439">
    <property type="entry name" value="HAD-SF_hydro_IA"/>
</dbReference>
<keyword evidence="4" id="KW-0614">Plasmid</keyword>
<dbReference type="NCBIfam" id="TIGR01493">
    <property type="entry name" value="HAD-SF-IA-v2"/>
    <property type="match status" value="1"/>
</dbReference>
<accession>A0A5P2H723</accession>
<dbReference type="InterPro" id="IPR051540">
    <property type="entry name" value="S-2-haloacid_dehalogenase"/>
</dbReference>
<dbReference type="PANTHER" id="PTHR43316:SF3">
    <property type="entry name" value="HALOACID DEHALOGENASE, TYPE II (AFU_ORTHOLOGUE AFUA_2G07750)-RELATED"/>
    <property type="match status" value="1"/>
</dbReference>
<geneLocation type="plasmid" evidence="4">
    <name>unnamed1</name>
</geneLocation>
<dbReference type="InterPro" id="IPR006328">
    <property type="entry name" value="2-HAD"/>
</dbReference>
<evidence type="ECO:0000256" key="3">
    <source>
        <dbReference type="RuleBase" id="RU368077"/>
    </source>
</evidence>
<proteinExistence type="inferred from homology"/>
<dbReference type="RefSeq" id="WP_150374042.1">
    <property type="nucleotide sequence ID" value="NZ_CP044066.1"/>
</dbReference>
<dbReference type="Pfam" id="PF00702">
    <property type="entry name" value="Hydrolase"/>
    <property type="match status" value="1"/>
</dbReference>
<dbReference type="InterPro" id="IPR036412">
    <property type="entry name" value="HAD-like_sf"/>
</dbReference>
<dbReference type="PRINTS" id="PR00413">
    <property type="entry name" value="HADHALOGNASE"/>
</dbReference>
<organism evidence="4 5">
    <name type="scientific">Cupriavidus pauculus</name>
    <dbReference type="NCBI Taxonomy" id="82633"/>
    <lineage>
        <taxon>Bacteria</taxon>
        <taxon>Pseudomonadati</taxon>
        <taxon>Pseudomonadota</taxon>
        <taxon>Betaproteobacteria</taxon>
        <taxon>Burkholderiales</taxon>
        <taxon>Burkholderiaceae</taxon>
        <taxon>Cupriavidus</taxon>
    </lineage>
</organism>
<keyword evidence="2 3" id="KW-0378">Hydrolase</keyword>
<dbReference type="SUPFAM" id="SSF56784">
    <property type="entry name" value="HAD-like"/>
    <property type="match status" value="1"/>
</dbReference>
<sequence>MTLQTSKARRIKALAFDMQGTIFNFYDPMMEALARVPAAAADLAQWSTFAGVWSAAAYIAFADIAARRKAWMPAAAVYADELPRVLARFPGGASVSKADRALLLAVWGNVRPWDDVLPGLTALRESFVLATLTNASMRGTIDLVRRTGLPFDAILSAELAGALKPDPQVYRLGCKHLGCEPEEAMMVSAHKWDLRAAKQCGMQTALVLRPREYGPATTLDASPDDLIDVIAPDLPSLASLLAYS</sequence>
<evidence type="ECO:0000256" key="1">
    <source>
        <dbReference type="ARBA" id="ARBA00008106"/>
    </source>
</evidence>
<comment type="function">
    <text evidence="3">Catalyzes the hydrolytic dehalogenation of small (S)-2-haloalkanoic acids to yield the corresponding (R)-2-hydroxyalkanoic acids.</text>
</comment>
<dbReference type="EMBL" id="CP044066">
    <property type="protein sequence ID" value="QET03977.1"/>
    <property type="molecule type" value="Genomic_DNA"/>
</dbReference>
<protein>
    <recommendedName>
        <fullName evidence="3">(S)-2-haloacid dehalogenase</fullName>
        <ecNumber evidence="3">3.8.1.2</ecNumber>
    </recommendedName>
    <alternativeName>
        <fullName evidence="3">2-haloalkanoic acid dehalogenase</fullName>
    </alternativeName>
    <alternativeName>
        <fullName evidence="3">Halocarboxylic acid halidohydrolase</fullName>
    </alternativeName>
    <alternativeName>
        <fullName evidence="3">L-2-haloacid dehalogenase</fullName>
    </alternativeName>
</protein>
<dbReference type="Gene3D" id="1.10.150.240">
    <property type="entry name" value="Putative phosphatase, domain 2"/>
    <property type="match status" value="1"/>
</dbReference>
<dbReference type="EC" id="3.8.1.2" evidence="3"/>
<name>A0A5P2H723_9BURK</name>
<gene>
    <name evidence="4" type="ORF">FOB72_17615</name>
</gene>
<dbReference type="SFLD" id="SFLDS00003">
    <property type="entry name" value="Haloacid_Dehalogenase"/>
    <property type="match status" value="1"/>
</dbReference>
<dbReference type="PANTHER" id="PTHR43316">
    <property type="entry name" value="HYDROLASE, HALOACID DELAHOGENASE-RELATED"/>
    <property type="match status" value="1"/>
</dbReference>
<reference evidence="4 5" key="1">
    <citation type="submission" date="2019-09" db="EMBL/GenBank/DDBJ databases">
        <title>FDA dAtabase for Regulatory Grade micrObial Sequences (FDA-ARGOS): Supporting development and validation of Infectious Disease Dx tests.</title>
        <authorList>
            <person name="Sciortino C."/>
            <person name="Tallon L."/>
            <person name="Sadzewicz L."/>
            <person name="Vavikolanu K."/>
            <person name="Mehta A."/>
            <person name="Aluvathingal J."/>
            <person name="Nadendla S."/>
            <person name="Nandy P."/>
            <person name="Geyer C."/>
            <person name="Yan Y."/>
            <person name="Sichtig H."/>
        </authorList>
    </citation>
    <scope>NUCLEOTIDE SEQUENCE [LARGE SCALE GENOMIC DNA]</scope>
    <source>
        <strain evidence="4 5">FDAARGOS_664</strain>
        <plasmid evidence="4 5">unnamed1</plasmid>
    </source>
</reference>
<dbReference type="SFLD" id="SFLDG01129">
    <property type="entry name" value="C1.5:_HAD__Beta-PGM__Phosphata"/>
    <property type="match status" value="1"/>
</dbReference>
<dbReference type="AlphaFoldDB" id="A0A5P2H723"/>
<dbReference type="Proteomes" id="UP000322822">
    <property type="component" value="Plasmid unnamed1"/>
</dbReference>
<comment type="similarity">
    <text evidence="1 3">Belongs to the HAD-like hydrolase superfamily. S-2-haloalkanoic acid dehalogenase family.</text>
</comment>
<evidence type="ECO:0000256" key="2">
    <source>
        <dbReference type="ARBA" id="ARBA00022801"/>
    </source>
</evidence>
<evidence type="ECO:0000313" key="4">
    <source>
        <dbReference type="EMBL" id="QET03977.1"/>
    </source>
</evidence>
<evidence type="ECO:0000313" key="5">
    <source>
        <dbReference type="Proteomes" id="UP000322822"/>
    </source>
</evidence>
<dbReference type="Gene3D" id="3.40.50.1000">
    <property type="entry name" value="HAD superfamily/HAD-like"/>
    <property type="match status" value="1"/>
</dbReference>
<dbReference type="GO" id="GO:0018784">
    <property type="term" value="F:(S)-2-haloacid dehalogenase activity"/>
    <property type="evidence" value="ECO:0007669"/>
    <property type="project" value="UniProtKB-UniRule"/>
</dbReference>
<dbReference type="InterPro" id="IPR023198">
    <property type="entry name" value="PGP-like_dom2"/>
</dbReference>
<dbReference type="NCBIfam" id="TIGR01428">
    <property type="entry name" value="HAD_type_II"/>
    <property type="match status" value="1"/>
</dbReference>